<protein>
    <recommendedName>
        <fullName evidence="6">MYND-type domain-containing protein</fullName>
    </recommendedName>
</protein>
<proteinExistence type="predicted"/>
<evidence type="ECO:0000256" key="4">
    <source>
        <dbReference type="PROSITE-ProRule" id="PRU00134"/>
    </source>
</evidence>
<keyword evidence="8" id="KW-1185">Reference proteome</keyword>
<gene>
    <name evidence="7" type="ORF">CUNI_LOCUS4149</name>
</gene>
<feature type="compositionally biased region" description="Basic and acidic residues" evidence="5">
    <location>
        <begin position="134"/>
        <end position="148"/>
    </location>
</feature>
<name>A0A8S3YTP2_9EUPU</name>
<evidence type="ECO:0000313" key="8">
    <source>
        <dbReference type="Proteomes" id="UP000678393"/>
    </source>
</evidence>
<keyword evidence="2 4" id="KW-0863">Zinc-finger</keyword>
<evidence type="ECO:0000256" key="1">
    <source>
        <dbReference type="ARBA" id="ARBA00022723"/>
    </source>
</evidence>
<dbReference type="PROSITE" id="PS01360">
    <property type="entry name" value="ZF_MYND_1"/>
    <property type="match status" value="2"/>
</dbReference>
<comment type="caution">
    <text evidence="7">The sequence shown here is derived from an EMBL/GenBank/DDBJ whole genome shotgun (WGS) entry which is preliminary data.</text>
</comment>
<dbReference type="GO" id="GO:0008270">
    <property type="term" value="F:zinc ion binding"/>
    <property type="evidence" value="ECO:0007669"/>
    <property type="project" value="UniProtKB-KW"/>
</dbReference>
<dbReference type="AlphaFoldDB" id="A0A8S3YTP2"/>
<sequence length="402" mass="45623">MDEAEVKKWMAIKELQDRNRCIKCKRPLDEFVVCERCLEFKYCSIQCLEDNRNDHLRFCNVIGLLKGRLTRLTDEEGERMEKLQEKARLLNEDGTLRIPPKEVLKEGGNSSEKDGNDKMQADAEKIKPRKNKHSKTEQKEKASEDKPVKPLITSGQFGGAAKVGQKIQSGESFGEGWWSQRKTEPRTDETATDPNSTSSGDKPKNIKEEYDAPYLPTAASAEVILEKAVSGLEIVKYDPKQAGERSDRAKSSLTLGKCSFCGIEGPVLKCSRCKIANYCDKNCQKADYKKHSNICNMVLGSRCHVMVEIIDEHPHPFRFGAIVKDAMGQTTQVLFYTDTPYYNHRMGGMFGWSVPIPLSRCIKPGNFLLILEAHWHHFLDGTRGIRVDDTDEVFFVFMDKEV</sequence>
<dbReference type="OrthoDB" id="2519255at2759"/>
<evidence type="ECO:0000256" key="3">
    <source>
        <dbReference type="ARBA" id="ARBA00022833"/>
    </source>
</evidence>
<keyword evidence="1" id="KW-0479">Metal-binding</keyword>
<evidence type="ECO:0000256" key="5">
    <source>
        <dbReference type="SAM" id="MobiDB-lite"/>
    </source>
</evidence>
<dbReference type="Gene3D" id="6.10.140.2220">
    <property type="match status" value="2"/>
</dbReference>
<dbReference type="Proteomes" id="UP000678393">
    <property type="component" value="Unassembled WGS sequence"/>
</dbReference>
<dbReference type="Pfam" id="PF01753">
    <property type="entry name" value="zf-MYND"/>
    <property type="match status" value="1"/>
</dbReference>
<reference evidence="7" key="1">
    <citation type="submission" date="2021-04" db="EMBL/GenBank/DDBJ databases">
        <authorList>
            <consortium name="Molecular Ecology Group"/>
        </authorList>
    </citation>
    <scope>NUCLEOTIDE SEQUENCE</scope>
</reference>
<feature type="domain" description="MYND-type" evidence="6">
    <location>
        <begin position="258"/>
        <end position="295"/>
    </location>
</feature>
<evidence type="ECO:0000259" key="6">
    <source>
        <dbReference type="PROSITE" id="PS50865"/>
    </source>
</evidence>
<dbReference type="InterPro" id="IPR002893">
    <property type="entry name" value="Znf_MYND"/>
</dbReference>
<feature type="region of interest" description="Disordered" evidence="5">
    <location>
        <begin position="91"/>
        <end position="207"/>
    </location>
</feature>
<dbReference type="EMBL" id="CAJHNH020000577">
    <property type="protein sequence ID" value="CAG5118591.1"/>
    <property type="molecule type" value="Genomic_DNA"/>
</dbReference>
<evidence type="ECO:0000313" key="7">
    <source>
        <dbReference type="EMBL" id="CAG5118591.1"/>
    </source>
</evidence>
<dbReference type="SUPFAM" id="SSF144232">
    <property type="entry name" value="HIT/MYND zinc finger-like"/>
    <property type="match status" value="2"/>
</dbReference>
<feature type="compositionally biased region" description="Basic and acidic residues" evidence="5">
    <location>
        <begin position="91"/>
        <end position="126"/>
    </location>
</feature>
<accession>A0A8S3YTP2</accession>
<keyword evidence="3" id="KW-0862">Zinc</keyword>
<dbReference type="PROSITE" id="PS50865">
    <property type="entry name" value="ZF_MYND_2"/>
    <property type="match status" value="1"/>
</dbReference>
<evidence type="ECO:0000256" key="2">
    <source>
        <dbReference type="ARBA" id="ARBA00022771"/>
    </source>
</evidence>
<organism evidence="7 8">
    <name type="scientific">Candidula unifasciata</name>
    <dbReference type="NCBI Taxonomy" id="100452"/>
    <lineage>
        <taxon>Eukaryota</taxon>
        <taxon>Metazoa</taxon>
        <taxon>Spiralia</taxon>
        <taxon>Lophotrochozoa</taxon>
        <taxon>Mollusca</taxon>
        <taxon>Gastropoda</taxon>
        <taxon>Heterobranchia</taxon>
        <taxon>Euthyneura</taxon>
        <taxon>Panpulmonata</taxon>
        <taxon>Eupulmonata</taxon>
        <taxon>Stylommatophora</taxon>
        <taxon>Helicina</taxon>
        <taxon>Helicoidea</taxon>
        <taxon>Geomitridae</taxon>
        <taxon>Candidula</taxon>
    </lineage>
</organism>